<dbReference type="InterPro" id="IPR034706">
    <property type="entry name" value="CpoB"/>
</dbReference>
<proteinExistence type="inferred from homology"/>
<dbReference type="HAMAP" id="MF_02066">
    <property type="entry name" value="CpoB"/>
    <property type="match status" value="1"/>
</dbReference>
<feature type="chain" id="PRO_5009987273" description="Cell division coordinator CpoB" evidence="1">
    <location>
        <begin position="28"/>
        <end position="281"/>
    </location>
</feature>
<feature type="coiled-coil region" evidence="1">
    <location>
        <begin position="50"/>
        <end position="102"/>
    </location>
</feature>
<dbReference type="PROSITE" id="PS50005">
    <property type="entry name" value="TPR"/>
    <property type="match status" value="2"/>
</dbReference>
<feature type="region of interest" description="Disordered" evidence="3">
    <location>
        <begin position="110"/>
        <end position="151"/>
    </location>
</feature>
<keyword evidence="1" id="KW-0132">Cell division</keyword>
<dbReference type="RefSeq" id="WP_068997843.1">
    <property type="nucleotide sequence ID" value="NZ_MDTQ01000001.1"/>
</dbReference>
<dbReference type="STRING" id="197479.BFW38_07560"/>
<feature type="compositionally biased region" description="Polar residues" evidence="3">
    <location>
        <begin position="129"/>
        <end position="151"/>
    </location>
</feature>
<evidence type="ECO:0000256" key="1">
    <source>
        <dbReference type="HAMAP-Rule" id="MF_02066"/>
    </source>
</evidence>
<dbReference type="Proteomes" id="UP000094291">
    <property type="component" value="Unassembled WGS sequence"/>
</dbReference>
<dbReference type="EMBL" id="MDTQ01000001">
    <property type="protein sequence ID" value="ODC03427.1"/>
    <property type="molecule type" value="Genomic_DNA"/>
</dbReference>
<comment type="subcellular location">
    <subcellularLocation>
        <location evidence="1">Periplasm</location>
    </subcellularLocation>
</comment>
<dbReference type="NCBIfam" id="TIGR02795">
    <property type="entry name" value="tol_pal_ybgF"/>
    <property type="match status" value="1"/>
</dbReference>
<name>A0A1E2V8X1_9GAMM</name>
<dbReference type="InterPro" id="IPR014162">
    <property type="entry name" value="CpoB_C"/>
</dbReference>
<feature type="repeat" description="TPR" evidence="2">
    <location>
        <begin position="153"/>
        <end position="186"/>
    </location>
</feature>
<protein>
    <recommendedName>
        <fullName evidence="1">Cell division coordinator CpoB</fullName>
    </recommendedName>
</protein>
<dbReference type="GO" id="GO:0030288">
    <property type="term" value="C:outer membrane-bounded periplasmic space"/>
    <property type="evidence" value="ECO:0007669"/>
    <property type="project" value="UniProtKB-UniRule"/>
</dbReference>
<dbReference type="Pfam" id="PF13174">
    <property type="entry name" value="TPR_6"/>
    <property type="match status" value="1"/>
</dbReference>
<dbReference type="Gene3D" id="1.20.5.110">
    <property type="match status" value="1"/>
</dbReference>
<keyword evidence="5" id="KW-1185">Reference proteome</keyword>
<dbReference type="GO" id="GO:0043093">
    <property type="term" value="P:FtsZ-dependent cytokinesis"/>
    <property type="evidence" value="ECO:0007669"/>
    <property type="project" value="UniProtKB-UniRule"/>
</dbReference>
<keyword evidence="1" id="KW-0574">Periplasm</keyword>
<keyword evidence="1" id="KW-0175">Coiled coil</keyword>
<gene>
    <name evidence="1" type="primary">cpoB</name>
    <name evidence="4" type="ORF">BFW38_07560</name>
</gene>
<dbReference type="SUPFAM" id="SSF103652">
    <property type="entry name" value="G protein-binding domain"/>
    <property type="match status" value="1"/>
</dbReference>
<dbReference type="InterPro" id="IPR019734">
    <property type="entry name" value="TPR_rpt"/>
</dbReference>
<dbReference type="AlphaFoldDB" id="A0A1E2V8X1"/>
<feature type="repeat" description="TPR" evidence="2">
    <location>
        <begin position="190"/>
        <end position="223"/>
    </location>
</feature>
<organism evidence="4 5">
    <name type="scientific">Terasakiispira papahanaumokuakeensis</name>
    <dbReference type="NCBI Taxonomy" id="197479"/>
    <lineage>
        <taxon>Bacteria</taxon>
        <taxon>Pseudomonadati</taxon>
        <taxon>Pseudomonadota</taxon>
        <taxon>Gammaproteobacteria</taxon>
        <taxon>Oceanospirillales</taxon>
        <taxon>Terasakiispira</taxon>
    </lineage>
</organism>
<evidence type="ECO:0000256" key="3">
    <source>
        <dbReference type="SAM" id="MobiDB-lite"/>
    </source>
</evidence>
<accession>A0A1E2V8X1</accession>
<keyword evidence="1" id="KW-0732">Signal</keyword>
<comment type="caution">
    <text evidence="4">The sequence shown here is derived from an EMBL/GenBank/DDBJ whole genome shotgun (WGS) entry which is preliminary data.</text>
</comment>
<dbReference type="SUPFAM" id="SSF48452">
    <property type="entry name" value="TPR-like"/>
    <property type="match status" value="1"/>
</dbReference>
<keyword evidence="1" id="KW-0131">Cell cycle</keyword>
<comment type="function">
    <text evidence="1">Mediates coordination of peptidoglycan synthesis and outer membrane constriction during cell division.</text>
</comment>
<feature type="signal peptide" evidence="1">
    <location>
        <begin position="1"/>
        <end position="27"/>
    </location>
</feature>
<sequence precursor="true">MRKWAVGLSLLGALSAPSMFMALPVQAASESSNPPARSQAIASAELMMQLEQLKVETQSLRDMVERQQRVIQRLEDNQRNRYVDTDQRLQTLRQKVDRFEELLPSLKAGAEGGATSAEARADIDASEPADTQSVPAPTESDSASSTTHNSGSAQADYTAAYALVQKKQFDAAIEAFQTFIREHPDTRLLGNAYYWIGEIYMAQNRSSEAQKMFEAVISEHPDSYKVPDSMYKLALIQARFGNQSKAEANMQSIVDQYAQSNAAKLAKAWLESKSSASSKSE</sequence>
<dbReference type="InterPro" id="IPR011990">
    <property type="entry name" value="TPR-like_helical_dom_sf"/>
</dbReference>
<evidence type="ECO:0000256" key="2">
    <source>
        <dbReference type="PROSITE-ProRule" id="PRU00339"/>
    </source>
</evidence>
<evidence type="ECO:0000313" key="4">
    <source>
        <dbReference type="EMBL" id="ODC03427.1"/>
    </source>
</evidence>
<keyword evidence="2" id="KW-0802">TPR repeat</keyword>
<reference evidence="4 5" key="1">
    <citation type="submission" date="2016-08" db="EMBL/GenBank/DDBJ databases">
        <authorList>
            <person name="Seilhamer J.J."/>
        </authorList>
    </citation>
    <scope>NUCLEOTIDE SEQUENCE [LARGE SCALE GENOMIC DNA]</scope>
    <source>
        <strain evidence="4 5">PH27A</strain>
    </source>
</reference>
<dbReference type="Gene3D" id="1.25.40.10">
    <property type="entry name" value="Tetratricopeptide repeat domain"/>
    <property type="match status" value="1"/>
</dbReference>
<dbReference type="Pfam" id="PF14559">
    <property type="entry name" value="TPR_19"/>
    <property type="match status" value="1"/>
</dbReference>
<evidence type="ECO:0000313" key="5">
    <source>
        <dbReference type="Proteomes" id="UP000094291"/>
    </source>
</evidence>
<comment type="similarity">
    <text evidence="1">Belongs to the CpoB family.</text>
</comment>